<dbReference type="VEuPathDB" id="ToxoDB:TGP89_291920"/>
<name>A0A086JFE1_TOXGO</name>
<dbReference type="AlphaFoldDB" id="A0A086JFE1"/>
<dbReference type="EMBL" id="AEYI02002015">
    <property type="protein sequence ID" value="KFG30859.1"/>
    <property type="molecule type" value="Genomic_DNA"/>
</dbReference>
<proteinExistence type="predicted"/>
<evidence type="ECO:0000313" key="1">
    <source>
        <dbReference type="EMBL" id="KFG30859.1"/>
    </source>
</evidence>
<evidence type="ECO:0000313" key="2">
    <source>
        <dbReference type="Proteomes" id="UP000028828"/>
    </source>
</evidence>
<reference evidence="1 2" key="1">
    <citation type="submission" date="2014-03" db="EMBL/GenBank/DDBJ databases">
        <authorList>
            <person name="Sibley D."/>
            <person name="Venepally P."/>
            <person name="Karamycheva S."/>
            <person name="Hadjithomas M."/>
            <person name="Khan A."/>
            <person name="Brunk B."/>
            <person name="Roos D."/>
            <person name="Caler E."/>
            <person name="Lorenzi H."/>
        </authorList>
    </citation>
    <scope>NUCLEOTIDE SEQUENCE [LARGE SCALE GENOMIC DNA]</scope>
    <source>
        <strain evidence="2">p89</strain>
    </source>
</reference>
<organism evidence="1 2">
    <name type="scientific">Toxoplasma gondii p89</name>
    <dbReference type="NCBI Taxonomy" id="943119"/>
    <lineage>
        <taxon>Eukaryota</taxon>
        <taxon>Sar</taxon>
        <taxon>Alveolata</taxon>
        <taxon>Apicomplexa</taxon>
        <taxon>Conoidasida</taxon>
        <taxon>Coccidia</taxon>
        <taxon>Eucoccidiorida</taxon>
        <taxon>Eimeriorina</taxon>
        <taxon>Sarcocystidae</taxon>
        <taxon>Toxoplasma</taxon>
    </lineage>
</organism>
<dbReference type="Proteomes" id="UP000028828">
    <property type="component" value="Unassembled WGS sequence"/>
</dbReference>
<protein>
    <submittedName>
        <fullName evidence="1">Uncharacterized protein</fullName>
    </submittedName>
</protein>
<comment type="caution">
    <text evidence="1">The sequence shown here is derived from an EMBL/GenBank/DDBJ whole genome shotgun (WGS) entry which is preliminary data.</text>
</comment>
<accession>A0A086JFE1</accession>
<gene>
    <name evidence="1" type="ORF">TGP89_291920</name>
</gene>
<sequence length="174" mass="19581">MQAGAMLALTHKTLTPNCYLSKIHHSNPIRTTCYQSPDCELTMTVNLSLPSNLPDHHTNNLSAECGTGSYSTVSTLGPHLSSSFQKRAGIRECPSTIHPSRINTEYLQKKAILRHRTTVDWNFVFQVLQDPQRVLGQNTWLEPGVLLTSPPLRRSWRTTTARRLVPERVPPDIN</sequence>